<protein>
    <recommendedName>
        <fullName evidence="4">Pro-sigmaK processing inhibitor BofA</fullName>
    </recommendedName>
</protein>
<proteinExistence type="predicted"/>
<evidence type="ECO:0000313" key="2">
    <source>
        <dbReference type="EMBL" id="KOO48251.1"/>
    </source>
</evidence>
<feature type="transmembrane region" description="Helical" evidence="1">
    <location>
        <begin position="35"/>
        <end position="63"/>
    </location>
</feature>
<feature type="transmembrane region" description="Helical" evidence="1">
    <location>
        <begin position="69"/>
        <end position="91"/>
    </location>
</feature>
<organism evidence="2 3">
    <name type="scientific">Viridibacillus arvi</name>
    <dbReference type="NCBI Taxonomy" id="263475"/>
    <lineage>
        <taxon>Bacteria</taxon>
        <taxon>Bacillati</taxon>
        <taxon>Bacillota</taxon>
        <taxon>Bacilli</taxon>
        <taxon>Bacillales</taxon>
        <taxon>Caryophanaceae</taxon>
        <taxon>Viridibacillus</taxon>
    </lineage>
</organism>
<dbReference type="InterPro" id="IPR010001">
    <property type="entry name" value="BofA"/>
</dbReference>
<accession>A0A0M0LB12</accession>
<keyword evidence="3" id="KW-1185">Reference proteome</keyword>
<dbReference type="EMBL" id="LILB01000007">
    <property type="protein sequence ID" value="KOO48251.1"/>
    <property type="molecule type" value="Genomic_DNA"/>
</dbReference>
<keyword evidence="1" id="KW-0472">Membrane</keyword>
<gene>
    <name evidence="2" type="ORF">AMD00_17720</name>
</gene>
<sequence>MMWKPIVGFVGVLFFFFLLMRTRKHWGKAVEWLSIFWFRIAFSFVLLFALHYLLGFAGLFVPINFFSSLLVALLGIPGVASVLAISIYYNFF</sequence>
<dbReference type="STRING" id="263475.AMD00_17720"/>
<name>A0A0M0LB12_9BACL</name>
<evidence type="ECO:0008006" key="4">
    <source>
        <dbReference type="Google" id="ProtNLM"/>
    </source>
</evidence>
<dbReference type="Proteomes" id="UP000036867">
    <property type="component" value="Unassembled WGS sequence"/>
</dbReference>
<comment type="caution">
    <text evidence="2">The sequence shown here is derived from an EMBL/GenBank/DDBJ whole genome shotgun (WGS) entry which is preliminary data.</text>
</comment>
<keyword evidence="1" id="KW-0812">Transmembrane</keyword>
<evidence type="ECO:0000313" key="3">
    <source>
        <dbReference type="Proteomes" id="UP000036867"/>
    </source>
</evidence>
<evidence type="ECO:0000256" key="1">
    <source>
        <dbReference type="SAM" id="Phobius"/>
    </source>
</evidence>
<feature type="transmembrane region" description="Helical" evidence="1">
    <location>
        <begin position="6"/>
        <end position="23"/>
    </location>
</feature>
<dbReference type="GeneID" id="301137934"/>
<dbReference type="RefSeq" id="WP_053418395.1">
    <property type="nucleotide sequence ID" value="NZ_LILB01000007.1"/>
</dbReference>
<reference evidence="3" key="1">
    <citation type="submission" date="2015-08" db="EMBL/GenBank/DDBJ databases">
        <title>Fjat-10028 dsm 16317.</title>
        <authorList>
            <person name="Liu B."/>
            <person name="Wang J."/>
            <person name="Zhu Y."/>
            <person name="Liu G."/>
            <person name="Chen Q."/>
            <person name="Chen Z."/>
            <person name="Lan J."/>
            <person name="Che J."/>
            <person name="Ge C."/>
            <person name="Shi H."/>
            <person name="Pan Z."/>
            <person name="Liu X."/>
        </authorList>
    </citation>
    <scope>NUCLEOTIDE SEQUENCE [LARGE SCALE GENOMIC DNA]</scope>
    <source>
        <strain evidence="3">DSM 16317</strain>
    </source>
</reference>
<dbReference type="AlphaFoldDB" id="A0A0M0LB12"/>
<dbReference type="Pfam" id="PF07441">
    <property type="entry name" value="BofA"/>
    <property type="match status" value="1"/>
</dbReference>
<keyword evidence="1" id="KW-1133">Transmembrane helix</keyword>